<evidence type="ECO:0000313" key="2">
    <source>
        <dbReference type="Proteomes" id="UP000027982"/>
    </source>
</evidence>
<dbReference type="InterPro" id="IPR014917">
    <property type="entry name" value="DUF1800"/>
</dbReference>
<dbReference type="OrthoDB" id="9772295at2"/>
<dbReference type="RefSeq" id="WP_025226444.1">
    <property type="nucleotide sequence ID" value="NZ_CP007139.1"/>
</dbReference>
<dbReference type="KEGG" id="fgi:OP10G_1580"/>
<dbReference type="HOGENOM" id="CLU_026001_1_0_0"/>
<accession>A0A068NN11</accession>
<sequence>MALVTDRDKCAHLLRRFGLGASEAEIDFYLQDGMSGAIDRLLDDSIPDGVDLDPQQFLNNNGILPTPVVIDLWITRMIMTRRPLREKMTLFWHDHFATSASKVANTMMMLQQNELMRKNALGSFRTLLTEVSKDPAMIYWLDNQQNVKGHPNENFAREVMELFTLGIGNYTEKDVQEGARAFTGWSLRGQGQKLGKRFPAEFLFRPLVHDDGIKTFLGNSSNFNGDDVLNILCDQPRTSEYLTTKIWNWFVWPQPDAATIAPFAKRFRESGLDIKSLIKDIMKSSEFYSSRAERTVIKNPVDFCVATLRQLGVGEQVSRRLGAVAAGETVPRGVLAPAHVAQLSMKGMGMWLMYPPDVAGWNTGESWITSATVVERIEWSDKIFGQGKTAKLELRYPAYGLLKDDTTPNAVVDKLLSIFDAPIKADKRAALIAAATKVSGGQLTPENANQVAALVSRLIFATPDFQFG</sequence>
<dbReference type="AlphaFoldDB" id="A0A068NN11"/>
<dbReference type="STRING" id="661478.OP10G_1580"/>
<dbReference type="Pfam" id="PF08811">
    <property type="entry name" value="DUF1800"/>
    <property type="match status" value="1"/>
</dbReference>
<evidence type="ECO:0000313" key="1">
    <source>
        <dbReference type="EMBL" id="AIE84948.1"/>
    </source>
</evidence>
<proteinExistence type="predicted"/>
<dbReference type="Proteomes" id="UP000027982">
    <property type="component" value="Chromosome"/>
</dbReference>
<organism evidence="1 2">
    <name type="scientific">Fimbriimonas ginsengisoli Gsoil 348</name>
    <dbReference type="NCBI Taxonomy" id="661478"/>
    <lineage>
        <taxon>Bacteria</taxon>
        <taxon>Bacillati</taxon>
        <taxon>Armatimonadota</taxon>
        <taxon>Fimbriimonadia</taxon>
        <taxon>Fimbriimonadales</taxon>
        <taxon>Fimbriimonadaceae</taxon>
        <taxon>Fimbriimonas</taxon>
    </lineage>
</organism>
<reference evidence="1 2" key="1">
    <citation type="journal article" date="2014" name="PLoS ONE">
        <title>The first complete genome sequence of the class fimbriimonadia in the phylum armatimonadetes.</title>
        <authorList>
            <person name="Hu Z.Y."/>
            <person name="Wang Y.Z."/>
            <person name="Im W.T."/>
            <person name="Wang S.Y."/>
            <person name="Zhao G.P."/>
            <person name="Zheng H.J."/>
            <person name="Quan Z.X."/>
        </authorList>
    </citation>
    <scope>NUCLEOTIDE SEQUENCE [LARGE SCALE GENOMIC DNA]</scope>
    <source>
        <strain evidence="1">Gsoil 348</strain>
    </source>
</reference>
<dbReference type="eggNOG" id="COG5267">
    <property type="taxonomic scope" value="Bacteria"/>
</dbReference>
<name>A0A068NN11_FIMGI</name>
<dbReference type="EMBL" id="CP007139">
    <property type="protein sequence ID" value="AIE84948.1"/>
    <property type="molecule type" value="Genomic_DNA"/>
</dbReference>
<keyword evidence="2" id="KW-1185">Reference proteome</keyword>
<protein>
    <submittedName>
        <fullName evidence="1">Putative cytosolic protein</fullName>
    </submittedName>
</protein>
<gene>
    <name evidence="1" type="ORF">OP10G_1580</name>
</gene>